<evidence type="ECO:0000313" key="15">
    <source>
        <dbReference type="Proteomes" id="UP000294801"/>
    </source>
</evidence>
<dbReference type="SUPFAM" id="SSF53756">
    <property type="entry name" value="UDP-Glycosyltransferase/glycogen phosphorylase"/>
    <property type="match status" value="1"/>
</dbReference>
<evidence type="ECO:0000256" key="9">
    <source>
        <dbReference type="ARBA" id="ARBA00043995"/>
    </source>
</evidence>
<comment type="subcellular location">
    <subcellularLocation>
        <location evidence="1">Cell inner membrane</location>
        <topology evidence="1">Peripheral membrane protein</topology>
        <orientation evidence="1">Cytoplasmic side</orientation>
    </subcellularLocation>
</comment>
<protein>
    <recommendedName>
        <fullName evidence="11">Lipopolysaccharide heptosyltransferase 1</fullName>
        <ecNumber evidence="10">2.4.99.23</ecNumber>
    </recommendedName>
    <alternativeName>
        <fullName evidence="12">ADP-heptose:lipopolysaccharide heptosyltransferase I</fullName>
    </alternativeName>
</protein>
<evidence type="ECO:0000256" key="1">
    <source>
        <dbReference type="ARBA" id="ARBA00004515"/>
    </source>
</evidence>
<dbReference type="Proteomes" id="UP000294801">
    <property type="component" value="Unassembled WGS sequence"/>
</dbReference>
<dbReference type="PANTHER" id="PTHR30160:SF19">
    <property type="entry name" value="LIPOPOLYSACCHARIDE HEPTOSYLTRANSFERASE 1"/>
    <property type="match status" value="1"/>
</dbReference>
<evidence type="ECO:0000256" key="3">
    <source>
        <dbReference type="ARBA" id="ARBA00022475"/>
    </source>
</evidence>
<evidence type="ECO:0000256" key="6">
    <source>
        <dbReference type="ARBA" id="ARBA00022679"/>
    </source>
</evidence>
<comment type="catalytic activity">
    <reaction evidence="13">
        <text>an alpha-Kdo-(2-&gt;4)-alpha-Kdo-(2-&gt;6)-lipid A + ADP-L-glycero-beta-D-manno-heptose = an L-alpha-D-Hep-(1-&gt;5)-[alpha-Kdo-(2-&gt;4)]-alpha-Kdo-(2-&gt;6)-lipid A + ADP + H(+)</text>
        <dbReference type="Rhea" id="RHEA:74067"/>
        <dbReference type="ChEBI" id="CHEBI:15378"/>
        <dbReference type="ChEBI" id="CHEBI:61506"/>
        <dbReference type="ChEBI" id="CHEBI:176431"/>
        <dbReference type="ChEBI" id="CHEBI:193068"/>
        <dbReference type="ChEBI" id="CHEBI:456216"/>
        <dbReference type="EC" id="2.4.99.23"/>
    </reaction>
</comment>
<dbReference type="NCBIfam" id="TIGR02193">
    <property type="entry name" value="heptsyl_trn_I"/>
    <property type="match status" value="1"/>
</dbReference>
<evidence type="ECO:0000256" key="11">
    <source>
        <dbReference type="ARBA" id="ARBA00044190"/>
    </source>
</evidence>
<keyword evidence="6" id="KW-0808">Transferase</keyword>
<name>A0ABY2D2Q0_GULMO</name>
<comment type="pathway">
    <text evidence="2">Bacterial outer membrane biogenesis; LPS core biosynthesis.</text>
</comment>
<comment type="caution">
    <text evidence="14">The sequence shown here is derived from an EMBL/GenBank/DDBJ whole genome shotgun (WGS) entry which is preliminary data.</text>
</comment>
<evidence type="ECO:0000256" key="8">
    <source>
        <dbReference type="ARBA" id="ARBA00023136"/>
    </source>
</evidence>
<evidence type="ECO:0000256" key="4">
    <source>
        <dbReference type="ARBA" id="ARBA00022519"/>
    </source>
</evidence>
<keyword evidence="7" id="KW-0448">Lipopolysaccharide biosynthesis</keyword>
<dbReference type="EC" id="2.4.99.23" evidence="10"/>
<keyword evidence="4" id="KW-0997">Cell inner membrane</keyword>
<dbReference type="Gene3D" id="3.40.50.2000">
    <property type="entry name" value="Glycogen Phosphorylase B"/>
    <property type="match status" value="2"/>
</dbReference>
<proteinExistence type="inferred from homology"/>
<evidence type="ECO:0000313" key="14">
    <source>
        <dbReference type="EMBL" id="TCW33071.1"/>
    </source>
</evidence>
<evidence type="ECO:0000256" key="13">
    <source>
        <dbReference type="ARBA" id="ARBA00049201"/>
    </source>
</evidence>
<dbReference type="InterPro" id="IPR011908">
    <property type="entry name" value="LipoPS_heptosylTferase-I"/>
</dbReference>
<keyword evidence="8" id="KW-0472">Membrane</keyword>
<comment type="similarity">
    <text evidence="9">Belongs to the glycosyltransferase 9 family.</text>
</comment>
<evidence type="ECO:0000256" key="7">
    <source>
        <dbReference type="ARBA" id="ARBA00022985"/>
    </source>
</evidence>
<gene>
    <name evidence="14" type="ORF">EV669_102371</name>
</gene>
<accession>A0ABY2D2Q0</accession>
<dbReference type="PANTHER" id="PTHR30160">
    <property type="entry name" value="TETRAACYLDISACCHARIDE 4'-KINASE-RELATED"/>
    <property type="match status" value="1"/>
</dbReference>
<keyword evidence="3" id="KW-1003">Cell membrane</keyword>
<reference evidence="14 15" key="1">
    <citation type="submission" date="2019-03" db="EMBL/GenBank/DDBJ databases">
        <title>Genomic Encyclopedia of Type Strains, Phase IV (KMG-IV): sequencing the most valuable type-strain genomes for metagenomic binning, comparative biology and taxonomic classification.</title>
        <authorList>
            <person name="Goeker M."/>
        </authorList>
    </citation>
    <scope>NUCLEOTIDE SEQUENCE [LARGE SCALE GENOMIC DNA]</scope>
    <source>
        <strain evidence="14 15">DSM 18507</strain>
    </source>
</reference>
<sequence>MQLLIVRTSSMGDLIHTWPAVTDLAEHFPNVEISWLAEEGFADIARLHPAVRRVIPLAWRRWRRSLLSPTTWREMRALKATLQGGRWDWVIDSQGLLKSALPARLAQGPLVGYDFGSIREPLASLFYDRRLTVPRTLNAIERNRRLFGQALGYNPEGAPRFGIGAGERPPWLTEGGYAVFLHATSRPSKEWPEQAWIALGKTLAETEGWPVVLPWGNDTEKARAERLAQAMPAAVVAPRLSLPEAAGLIGHAAAVVGVDTGLTHLANALDVPLVALYTDTDPARTGVVETAWATNLGGIGACPTPEAVLDALRRVRQA</sequence>
<dbReference type="CDD" id="cd03789">
    <property type="entry name" value="GT9_LPS_heptosyltransferase"/>
    <property type="match status" value="1"/>
</dbReference>
<evidence type="ECO:0000256" key="2">
    <source>
        <dbReference type="ARBA" id="ARBA00004713"/>
    </source>
</evidence>
<dbReference type="InterPro" id="IPR051199">
    <property type="entry name" value="LPS_LOS_Heptosyltrfase"/>
</dbReference>
<evidence type="ECO:0000256" key="12">
    <source>
        <dbReference type="ARBA" id="ARBA00044330"/>
    </source>
</evidence>
<organism evidence="14 15">
    <name type="scientific">Gulbenkiania mobilis</name>
    <dbReference type="NCBI Taxonomy" id="397457"/>
    <lineage>
        <taxon>Bacteria</taxon>
        <taxon>Pseudomonadati</taxon>
        <taxon>Pseudomonadota</taxon>
        <taxon>Betaproteobacteria</taxon>
        <taxon>Neisseriales</taxon>
        <taxon>Chromobacteriaceae</taxon>
        <taxon>Gulbenkiania</taxon>
    </lineage>
</organism>
<keyword evidence="5" id="KW-0328">Glycosyltransferase</keyword>
<evidence type="ECO:0000256" key="10">
    <source>
        <dbReference type="ARBA" id="ARBA00044041"/>
    </source>
</evidence>
<dbReference type="InterPro" id="IPR002201">
    <property type="entry name" value="Glyco_trans_9"/>
</dbReference>
<keyword evidence="15" id="KW-1185">Reference proteome</keyword>
<dbReference type="Pfam" id="PF01075">
    <property type="entry name" value="Glyco_transf_9"/>
    <property type="match status" value="1"/>
</dbReference>
<evidence type="ECO:0000256" key="5">
    <source>
        <dbReference type="ARBA" id="ARBA00022676"/>
    </source>
</evidence>
<dbReference type="EMBL" id="SMDA01000002">
    <property type="protein sequence ID" value="TCW33071.1"/>
    <property type="molecule type" value="Genomic_DNA"/>
</dbReference>